<reference evidence="8" key="1">
    <citation type="submission" date="2023-07" db="EMBL/GenBank/DDBJ databases">
        <title>Genomic Encyclopedia of Type Strains, Phase IV (KMG-IV): sequencing the most valuable type-strain genomes for metagenomic binning, comparative biology and taxonomic classification.</title>
        <authorList>
            <person name="Goeker M."/>
        </authorList>
    </citation>
    <scope>NUCLEOTIDE SEQUENCE</scope>
    <source>
        <strain evidence="8">DSM 19569</strain>
    </source>
</reference>
<evidence type="ECO:0000259" key="7">
    <source>
        <dbReference type="Pfam" id="PF00892"/>
    </source>
</evidence>
<feature type="transmembrane region" description="Helical" evidence="6">
    <location>
        <begin position="45"/>
        <end position="67"/>
    </location>
</feature>
<dbReference type="GO" id="GO:0016020">
    <property type="term" value="C:membrane"/>
    <property type="evidence" value="ECO:0007669"/>
    <property type="project" value="UniProtKB-SubCell"/>
</dbReference>
<dbReference type="Proteomes" id="UP001223420">
    <property type="component" value="Unassembled WGS sequence"/>
</dbReference>
<keyword evidence="4 6" id="KW-1133">Transmembrane helix</keyword>
<comment type="caution">
    <text evidence="8">The sequence shown here is derived from an EMBL/GenBank/DDBJ whole genome shotgun (WGS) entry which is preliminary data.</text>
</comment>
<dbReference type="PANTHER" id="PTHR32322">
    <property type="entry name" value="INNER MEMBRANE TRANSPORTER"/>
    <property type="match status" value="1"/>
</dbReference>
<accession>A0AAJ1TKS8</accession>
<feature type="transmembrane region" description="Helical" evidence="6">
    <location>
        <begin position="226"/>
        <end position="245"/>
    </location>
</feature>
<feature type="transmembrane region" description="Helical" evidence="6">
    <location>
        <begin position="160"/>
        <end position="180"/>
    </location>
</feature>
<comment type="similarity">
    <text evidence="2">Belongs to the EamA transporter family.</text>
</comment>
<feature type="transmembrane region" description="Helical" evidence="6">
    <location>
        <begin position="79"/>
        <end position="99"/>
    </location>
</feature>
<feature type="transmembrane region" description="Helical" evidence="6">
    <location>
        <begin position="192"/>
        <end position="214"/>
    </location>
</feature>
<proteinExistence type="inferred from homology"/>
<protein>
    <submittedName>
        <fullName evidence="8">Drug/metabolite transporter (DMT)-like permease</fullName>
    </submittedName>
</protein>
<dbReference type="InterPro" id="IPR037185">
    <property type="entry name" value="EmrE-like"/>
</dbReference>
<feature type="transmembrane region" description="Helical" evidence="6">
    <location>
        <begin position="16"/>
        <end position="39"/>
    </location>
</feature>
<evidence type="ECO:0000256" key="6">
    <source>
        <dbReference type="SAM" id="Phobius"/>
    </source>
</evidence>
<organism evidence="8 9">
    <name type="scientific">Methylobacterium brachiatum</name>
    <dbReference type="NCBI Taxonomy" id="269660"/>
    <lineage>
        <taxon>Bacteria</taxon>
        <taxon>Pseudomonadati</taxon>
        <taxon>Pseudomonadota</taxon>
        <taxon>Alphaproteobacteria</taxon>
        <taxon>Hyphomicrobiales</taxon>
        <taxon>Methylobacteriaceae</taxon>
        <taxon>Methylobacterium</taxon>
    </lineage>
</organism>
<dbReference type="InterPro" id="IPR050638">
    <property type="entry name" value="AA-Vitamin_Transporters"/>
</dbReference>
<feature type="transmembrane region" description="Helical" evidence="6">
    <location>
        <begin position="257"/>
        <end position="274"/>
    </location>
</feature>
<keyword evidence="3 6" id="KW-0812">Transmembrane</keyword>
<name>A0AAJ1TKS8_9HYPH</name>
<evidence type="ECO:0000256" key="5">
    <source>
        <dbReference type="ARBA" id="ARBA00023136"/>
    </source>
</evidence>
<feature type="transmembrane region" description="Helical" evidence="6">
    <location>
        <begin position="280"/>
        <end position="296"/>
    </location>
</feature>
<dbReference type="PANTHER" id="PTHR32322:SF2">
    <property type="entry name" value="EAMA DOMAIN-CONTAINING PROTEIN"/>
    <property type="match status" value="1"/>
</dbReference>
<feature type="transmembrane region" description="Helical" evidence="6">
    <location>
        <begin position="134"/>
        <end position="154"/>
    </location>
</feature>
<dbReference type="InterPro" id="IPR000620">
    <property type="entry name" value="EamA_dom"/>
</dbReference>
<feature type="domain" description="EamA" evidence="7">
    <location>
        <begin position="16"/>
        <end position="148"/>
    </location>
</feature>
<sequence>MNAPAGIATPHAAPPAYLLLLSTGALLGLTTVVAGLASGLGWPPIAFLFWSALGGGLILAMLAAVAGERLTPSPALLRYGLQAGLLSFALPNILSFAAIPHVGAGFVALCLAFPPLLTYGLALALGMDRLSVQGLAGMALGLGGALLFAVSRLTGADGGGLWTGLALAAPLSVAAGNIYRSAAWPDHASPRLLAPIMVLTATALIGAYAVASGIPLLAVPSASTAGLLPMQAAIIAATYALFFVLQKRSGPVGLSQIGWIGAITGKGLAVALLGERFPPILALAIPLILAGIVLVSRRPR</sequence>
<dbReference type="AlphaFoldDB" id="A0AAJ1TKS8"/>
<gene>
    <name evidence="8" type="ORF">QO001_001419</name>
</gene>
<evidence type="ECO:0000256" key="3">
    <source>
        <dbReference type="ARBA" id="ARBA00022692"/>
    </source>
</evidence>
<dbReference type="RefSeq" id="WP_230365803.1">
    <property type="nucleotide sequence ID" value="NZ_JAJALK010000003.1"/>
</dbReference>
<evidence type="ECO:0000313" key="8">
    <source>
        <dbReference type="EMBL" id="MDQ0542501.1"/>
    </source>
</evidence>
<dbReference type="EMBL" id="JAUSWL010000002">
    <property type="protein sequence ID" value="MDQ0542501.1"/>
    <property type="molecule type" value="Genomic_DNA"/>
</dbReference>
<dbReference type="SUPFAM" id="SSF103481">
    <property type="entry name" value="Multidrug resistance efflux transporter EmrE"/>
    <property type="match status" value="2"/>
</dbReference>
<evidence type="ECO:0000256" key="2">
    <source>
        <dbReference type="ARBA" id="ARBA00007362"/>
    </source>
</evidence>
<comment type="subcellular location">
    <subcellularLocation>
        <location evidence="1">Membrane</location>
        <topology evidence="1">Multi-pass membrane protein</topology>
    </subcellularLocation>
</comment>
<dbReference type="Pfam" id="PF00892">
    <property type="entry name" value="EamA"/>
    <property type="match status" value="1"/>
</dbReference>
<evidence type="ECO:0000256" key="4">
    <source>
        <dbReference type="ARBA" id="ARBA00022989"/>
    </source>
</evidence>
<evidence type="ECO:0000313" key="9">
    <source>
        <dbReference type="Proteomes" id="UP001223420"/>
    </source>
</evidence>
<feature type="transmembrane region" description="Helical" evidence="6">
    <location>
        <begin position="105"/>
        <end position="127"/>
    </location>
</feature>
<keyword evidence="5 6" id="KW-0472">Membrane</keyword>
<evidence type="ECO:0000256" key="1">
    <source>
        <dbReference type="ARBA" id="ARBA00004141"/>
    </source>
</evidence>